<feature type="compositionally biased region" description="Basic and acidic residues" evidence="4">
    <location>
        <begin position="87"/>
        <end position="97"/>
    </location>
</feature>
<feature type="compositionally biased region" description="Low complexity" evidence="4">
    <location>
        <begin position="275"/>
        <end position="309"/>
    </location>
</feature>
<evidence type="ECO:0000256" key="3">
    <source>
        <dbReference type="PROSITE-ProRule" id="PRU00192"/>
    </source>
</evidence>
<dbReference type="STRING" id="90262.A0A1X2I4M2"/>
<feature type="compositionally biased region" description="Low complexity" evidence="4">
    <location>
        <begin position="244"/>
        <end position="257"/>
    </location>
</feature>
<keyword evidence="2" id="KW-0677">Repeat</keyword>
<dbReference type="AlphaFoldDB" id="A0A1X2I4M2"/>
<dbReference type="Gene3D" id="3.30.1520.10">
    <property type="entry name" value="Phox-like domain"/>
    <property type="match status" value="1"/>
</dbReference>
<dbReference type="InterPro" id="IPR035549">
    <property type="entry name" value="Bem1/Scd2_SH3_2"/>
</dbReference>
<evidence type="ECO:0008006" key="10">
    <source>
        <dbReference type="Google" id="ProtNLM"/>
    </source>
</evidence>
<dbReference type="PROSITE" id="PS51745">
    <property type="entry name" value="PB1"/>
    <property type="match status" value="1"/>
</dbReference>
<feature type="region of interest" description="Disordered" evidence="4">
    <location>
        <begin position="82"/>
        <end position="103"/>
    </location>
</feature>
<dbReference type="SMART" id="SM00312">
    <property type="entry name" value="PX"/>
    <property type="match status" value="1"/>
</dbReference>
<dbReference type="CDD" id="cd06890">
    <property type="entry name" value="PX_Bem1p"/>
    <property type="match status" value="1"/>
</dbReference>
<reference evidence="8 9" key="1">
    <citation type="submission" date="2016-07" db="EMBL/GenBank/DDBJ databases">
        <title>Pervasive Adenine N6-methylation of Active Genes in Fungi.</title>
        <authorList>
            <consortium name="DOE Joint Genome Institute"/>
            <person name="Mondo S.J."/>
            <person name="Dannebaum R.O."/>
            <person name="Kuo R.C."/>
            <person name="Labutti K."/>
            <person name="Haridas S."/>
            <person name="Kuo A."/>
            <person name="Salamov A."/>
            <person name="Ahrendt S.R."/>
            <person name="Lipzen A."/>
            <person name="Sullivan W."/>
            <person name="Andreopoulos W.B."/>
            <person name="Clum A."/>
            <person name="Lindquist E."/>
            <person name="Daum C."/>
            <person name="Ramamoorthy G.K."/>
            <person name="Gryganskyi A."/>
            <person name="Culley D."/>
            <person name="Magnuson J.K."/>
            <person name="James T.Y."/>
            <person name="O'Malley M.A."/>
            <person name="Stajich J.E."/>
            <person name="Spatafora J.W."/>
            <person name="Visel A."/>
            <person name="Grigoriev I.V."/>
        </authorList>
    </citation>
    <scope>NUCLEOTIDE SEQUENCE [LARGE SCALE GENOMIC DNA]</scope>
    <source>
        <strain evidence="8 9">NRRL 1336</strain>
    </source>
</reference>
<feature type="region of interest" description="Disordered" evidence="4">
    <location>
        <begin position="230"/>
        <end position="339"/>
    </location>
</feature>
<dbReference type="GO" id="GO:0005737">
    <property type="term" value="C:cytoplasm"/>
    <property type="evidence" value="ECO:0007669"/>
    <property type="project" value="TreeGrafter"/>
</dbReference>
<dbReference type="InterPro" id="IPR001683">
    <property type="entry name" value="PX_dom"/>
</dbReference>
<dbReference type="InterPro" id="IPR051228">
    <property type="entry name" value="NADPH_Oxidase/PX-Domain"/>
</dbReference>
<dbReference type="CDD" id="cd11879">
    <property type="entry name" value="SH3_Bem1p_2"/>
    <property type="match status" value="1"/>
</dbReference>
<dbReference type="InterPro" id="IPR001452">
    <property type="entry name" value="SH3_domain"/>
</dbReference>
<accession>A0A1X2I4M2</accession>
<organism evidence="8 9">
    <name type="scientific">Absidia repens</name>
    <dbReference type="NCBI Taxonomy" id="90262"/>
    <lineage>
        <taxon>Eukaryota</taxon>
        <taxon>Fungi</taxon>
        <taxon>Fungi incertae sedis</taxon>
        <taxon>Mucoromycota</taxon>
        <taxon>Mucoromycotina</taxon>
        <taxon>Mucoromycetes</taxon>
        <taxon>Mucorales</taxon>
        <taxon>Cunninghamellaceae</taxon>
        <taxon>Absidia</taxon>
    </lineage>
</organism>
<feature type="domain" description="SH3" evidence="5">
    <location>
        <begin position="107"/>
        <end position="169"/>
    </location>
</feature>
<name>A0A1X2I4M2_9FUNG</name>
<gene>
    <name evidence="8" type="ORF">BCR42DRAFT_396737</name>
</gene>
<dbReference type="CDD" id="cd11878">
    <property type="entry name" value="SH3_Bem1p_1"/>
    <property type="match status" value="1"/>
</dbReference>
<feature type="domain" description="PB1" evidence="7">
    <location>
        <begin position="538"/>
        <end position="616"/>
    </location>
</feature>
<dbReference type="Proteomes" id="UP000193560">
    <property type="component" value="Unassembled WGS sequence"/>
</dbReference>
<sequence length="616" mass="69878">MLPKKIIKATMPYSAQHQHELSFEKGDFFHVVGRENDRRWYAVNNPLTNVDGLVPVSHFQVVDKSTRTMNVIQPTLPLDYQHHPYQHHSEHDSDTLTKRSSTGQQSNQRCYGIVLYDFVAERPDELGCKADETIIVIAQSNKEWYVAKPIGRLGGPGLIPVSFVQLYDIVTNHPVLLPTTGYQSISSPRTSFSIPKLGEWKKQTQIYEESSIPLSGSGIGYSVGVDPLQHSKNTLRTNPDHGSGDLSLSSNSSGLSNQHHWYSPSKRKEQRHRSTPSSSSSPSLSPSPALLHLQQQQRHSYESSITSSRRSSEIISKKNQNSSLRHTQLQSSIAPPSARRTSIYNASTSQDTKVVDITANSFILEDDQYWFVFYATVSNGRHRILYRTYEYFYQFHVRLLQEYPIEAGKGENERILPLMPAPLDKVDDHITEQRREDLDYYCKKLLKLPSYISESDIIQMELFGLKKCDVETDYAMKKGSRVIKSNNISNHGLYAEQPVAQHPHQHQQTQNRTSQPKNIQSNKIHGIGTTQYDGGVGTVKLKIIYKDDIFAVKISTDCTMQELRSRIKDRLGGGDLGTMKYKDDTHHHKPLETEMDMEEAFILAIQHGKLTIAVDS</sequence>
<dbReference type="Gene3D" id="2.30.30.40">
    <property type="entry name" value="SH3 Domains"/>
    <property type="match status" value="2"/>
</dbReference>
<dbReference type="Pfam" id="PF00018">
    <property type="entry name" value="SH3_1"/>
    <property type="match status" value="2"/>
</dbReference>
<keyword evidence="1 3" id="KW-0728">SH3 domain</keyword>
<dbReference type="SUPFAM" id="SSF50044">
    <property type="entry name" value="SH3-domain"/>
    <property type="match status" value="2"/>
</dbReference>
<dbReference type="InterPro" id="IPR000270">
    <property type="entry name" value="PB1_dom"/>
</dbReference>
<dbReference type="PANTHER" id="PTHR15706:SF2">
    <property type="entry name" value="SH3 AND PX DOMAIN-CONTAINING PROTEIN 2A"/>
    <property type="match status" value="1"/>
</dbReference>
<dbReference type="OrthoDB" id="548867at2759"/>
<dbReference type="GO" id="GO:0035091">
    <property type="term" value="F:phosphatidylinositol binding"/>
    <property type="evidence" value="ECO:0007669"/>
    <property type="project" value="InterPro"/>
</dbReference>
<dbReference type="PANTHER" id="PTHR15706">
    <property type="entry name" value="SH3 MULTIPLE DOMAIN"/>
    <property type="match status" value="1"/>
</dbReference>
<evidence type="ECO:0000256" key="2">
    <source>
        <dbReference type="ARBA" id="ARBA00022737"/>
    </source>
</evidence>
<dbReference type="InterPro" id="IPR036028">
    <property type="entry name" value="SH3-like_dom_sf"/>
</dbReference>
<dbReference type="InterPro" id="IPR036871">
    <property type="entry name" value="PX_dom_sf"/>
</dbReference>
<dbReference type="Gene3D" id="3.10.20.90">
    <property type="entry name" value="Phosphatidylinositol 3-kinase Catalytic Subunit, Chain A, domain 1"/>
    <property type="match status" value="1"/>
</dbReference>
<dbReference type="SUPFAM" id="SSF54277">
    <property type="entry name" value="CAD &amp; PB1 domains"/>
    <property type="match status" value="1"/>
</dbReference>
<dbReference type="SUPFAM" id="SSF64268">
    <property type="entry name" value="PX domain"/>
    <property type="match status" value="1"/>
</dbReference>
<evidence type="ECO:0000259" key="7">
    <source>
        <dbReference type="PROSITE" id="PS51745"/>
    </source>
</evidence>
<feature type="compositionally biased region" description="Polar residues" evidence="4">
    <location>
        <begin position="317"/>
        <end position="339"/>
    </location>
</feature>
<dbReference type="InterPro" id="IPR053793">
    <property type="entry name" value="PB1-like"/>
</dbReference>
<dbReference type="SMART" id="SM00666">
    <property type="entry name" value="PB1"/>
    <property type="match status" value="1"/>
</dbReference>
<dbReference type="Pfam" id="PF00564">
    <property type="entry name" value="PB1"/>
    <property type="match status" value="1"/>
</dbReference>
<comment type="caution">
    <text evidence="8">The sequence shown here is derived from an EMBL/GenBank/DDBJ whole genome shotgun (WGS) entry which is preliminary data.</text>
</comment>
<dbReference type="EMBL" id="MCGE01000031">
    <property type="protein sequence ID" value="ORZ08335.1"/>
    <property type="molecule type" value="Genomic_DNA"/>
</dbReference>
<dbReference type="PROSITE" id="PS50002">
    <property type="entry name" value="SH3"/>
    <property type="match status" value="2"/>
</dbReference>
<evidence type="ECO:0000259" key="5">
    <source>
        <dbReference type="PROSITE" id="PS50002"/>
    </source>
</evidence>
<dbReference type="InterPro" id="IPR035548">
    <property type="entry name" value="Bem1/Scd2_SH3_1"/>
</dbReference>
<protein>
    <recommendedName>
        <fullName evidence="10">SH3 domain-containing protein</fullName>
    </recommendedName>
</protein>
<proteinExistence type="predicted"/>
<evidence type="ECO:0000313" key="9">
    <source>
        <dbReference type="Proteomes" id="UP000193560"/>
    </source>
</evidence>
<evidence type="ECO:0000256" key="4">
    <source>
        <dbReference type="SAM" id="MobiDB-lite"/>
    </source>
</evidence>
<evidence type="ECO:0000313" key="8">
    <source>
        <dbReference type="EMBL" id="ORZ08335.1"/>
    </source>
</evidence>
<evidence type="ECO:0000259" key="6">
    <source>
        <dbReference type="PROSITE" id="PS50195"/>
    </source>
</evidence>
<dbReference type="SMART" id="SM00326">
    <property type="entry name" value="SH3"/>
    <property type="match status" value="2"/>
</dbReference>
<feature type="domain" description="PX" evidence="6">
    <location>
        <begin position="349"/>
        <end position="469"/>
    </location>
</feature>
<dbReference type="PROSITE" id="PS50195">
    <property type="entry name" value="PX"/>
    <property type="match status" value="1"/>
</dbReference>
<dbReference type="Pfam" id="PF00787">
    <property type="entry name" value="PX"/>
    <property type="match status" value="1"/>
</dbReference>
<keyword evidence="9" id="KW-1185">Reference proteome</keyword>
<feature type="domain" description="SH3" evidence="5">
    <location>
        <begin position="2"/>
        <end position="64"/>
    </location>
</feature>
<evidence type="ECO:0000256" key="1">
    <source>
        <dbReference type="ARBA" id="ARBA00022443"/>
    </source>
</evidence>
<dbReference type="InterPro" id="IPR035550">
    <property type="entry name" value="Bem1/Scd2_PX"/>
</dbReference>